<organism evidence="3 4">
    <name type="scientific">Propionibacterium australiense</name>
    <dbReference type="NCBI Taxonomy" id="119981"/>
    <lineage>
        <taxon>Bacteria</taxon>
        <taxon>Bacillati</taxon>
        <taxon>Actinomycetota</taxon>
        <taxon>Actinomycetes</taxon>
        <taxon>Propionibacteriales</taxon>
        <taxon>Propionibacteriaceae</taxon>
        <taxon>Propionibacterium</taxon>
    </lineage>
</organism>
<protein>
    <submittedName>
        <fullName evidence="2">HAD-IIA family hydrolase</fullName>
    </submittedName>
    <submittedName>
        <fullName evidence="3">HAD-hyrolase-like</fullName>
    </submittedName>
</protein>
<dbReference type="Pfam" id="PF13344">
    <property type="entry name" value="Hydrolase_6"/>
    <property type="match status" value="1"/>
</dbReference>
<evidence type="ECO:0000313" key="3">
    <source>
        <dbReference type="EMBL" id="SYZ34075.1"/>
    </source>
</evidence>
<dbReference type="SUPFAM" id="SSF56784">
    <property type="entry name" value="HAD-like"/>
    <property type="match status" value="1"/>
</dbReference>
<dbReference type="PANTHER" id="PTHR19288">
    <property type="entry name" value="4-NITROPHENYLPHOSPHATASE-RELATED"/>
    <property type="match status" value="1"/>
</dbReference>
<dbReference type="Pfam" id="PF13242">
    <property type="entry name" value="Hydrolase_like"/>
    <property type="match status" value="1"/>
</dbReference>
<dbReference type="RefSeq" id="WP_119162398.1">
    <property type="nucleotide sequence ID" value="NZ_LR134442.1"/>
</dbReference>
<evidence type="ECO:0000313" key="5">
    <source>
        <dbReference type="Proteomes" id="UP000279336"/>
    </source>
</evidence>
<dbReference type="Proteomes" id="UP000263928">
    <property type="component" value="Unassembled WGS sequence"/>
</dbReference>
<dbReference type="NCBIfam" id="TIGR01460">
    <property type="entry name" value="HAD-SF-IIA"/>
    <property type="match status" value="1"/>
</dbReference>
<feature type="region of interest" description="Disordered" evidence="1">
    <location>
        <begin position="286"/>
        <end position="306"/>
    </location>
</feature>
<evidence type="ECO:0000313" key="2">
    <source>
        <dbReference type="EMBL" id="RLP06931.1"/>
    </source>
</evidence>
<accession>A0A383S7U9</accession>
<keyword evidence="4" id="KW-1185">Reference proteome</keyword>
<reference evidence="4" key="2">
    <citation type="submission" date="2018-08" db="EMBL/GenBank/DDBJ databases">
        <authorList>
            <person name="Hornung B."/>
        </authorList>
    </citation>
    <scope>NUCLEOTIDE SEQUENCE [LARGE SCALE GENOMIC DNA]</scope>
</reference>
<proteinExistence type="predicted"/>
<dbReference type="PANTHER" id="PTHR19288:SF95">
    <property type="entry name" value="D-GLYCEROL 3-PHOSPHATE PHOSPHATASE"/>
    <property type="match status" value="1"/>
</dbReference>
<dbReference type="AlphaFoldDB" id="A0A383S7U9"/>
<dbReference type="Proteomes" id="UP000279336">
    <property type="component" value="Unassembled WGS sequence"/>
</dbReference>
<reference evidence="3" key="1">
    <citation type="submission" date="2018-08" db="EMBL/GenBank/DDBJ databases">
        <authorList>
            <person name="Ferrada E.E."/>
            <person name="Latorre B.A."/>
        </authorList>
    </citation>
    <scope>NUCLEOTIDE SEQUENCE [LARGE SCALE GENOMIC DNA]</scope>
    <source>
        <strain evidence="3">Propionibacterium_australiense1</strain>
    </source>
</reference>
<reference evidence="2 5" key="3">
    <citation type="submission" date="2018-10" db="EMBL/GenBank/DDBJ databases">
        <title>Propionibacterium australiense Genome Sequencing and Assembly.</title>
        <authorList>
            <person name="Bernier A.-M."/>
            <person name="Bernard K."/>
        </authorList>
    </citation>
    <scope>NUCLEOTIDE SEQUENCE [LARGE SCALE GENOMIC DNA]</scope>
    <source>
        <strain evidence="2 5">NML98A078</strain>
    </source>
</reference>
<name>A0A383S7U9_9ACTN</name>
<dbReference type="GO" id="GO:0016791">
    <property type="term" value="F:phosphatase activity"/>
    <property type="evidence" value="ECO:0007669"/>
    <property type="project" value="TreeGrafter"/>
</dbReference>
<dbReference type="InterPro" id="IPR023214">
    <property type="entry name" value="HAD_sf"/>
</dbReference>
<dbReference type="EMBL" id="RCIW01000021">
    <property type="protein sequence ID" value="RLP06931.1"/>
    <property type="molecule type" value="Genomic_DNA"/>
</dbReference>
<evidence type="ECO:0000256" key="1">
    <source>
        <dbReference type="SAM" id="MobiDB-lite"/>
    </source>
</evidence>
<dbReference type="OrthoDB" id="9810449at2"/>
<sequence>MSGELLCGRYDAALFDLDGVIYLGPRAVEGAPEGVEGLRAEGVTVGFVTNNAARTPQTVADHLVSLGIDCGLADVVTSAQASARMLAEALPGGARVLICGTPALAAEIEAVGLSPVWSRQDDPVAVIQGYDPEMTWPRVTDAAHAVQGGARWYATNPDMTRPTDLGLEPGLGTQIATLRVCLEPGAEPEMAGKPFPPLLRETVRRLSAEHPVFVGDRLDTDIEGAFNAGMDSLFVFTGAHGMRDLFAAGPRWRPTHVGYDIRALLKPIRNVEMSGDTARCGAAVARLDGPTDPSGPAARRVTVSGHGAERESQLDALWAALHLAWQHADRTNGADRSLTADPGPVIEALDLLH</sequence>
<dbReference type="EMBL" id="UNQJ01000017">
    <property type="protein sequence ID" value="SYZ34075.1"/>
    <property type="molecule type" value="Genomic_DNA"/>
</dbReference>
<dbReference type="InterPro" id="IPR036412">
    <property type="entry name" value="HAD-like_sf"/>
</dbReference>
<dbReference type="GO" id="GO:0005737">
    <property type="term" value="C:cytoplasm"/>
    <property type="evidence" value="ECO:0007669"/>
    <property type="project" value="TreeGrafter"/>
</dbReference>
<evidence type="ECO:0000313" key="4">
    <source>
        <dbReference type="Proteomes" id="UP000263928"/>
    </source>
</evidence>
<dbReference type="Gene3D" id="3.40.50.1000">
    <property type="entry name" value="HAD superfamily/HAD-like"/>
    <property type="match status" value="2"/>
</dbReference>
<gene>
    <name evidence="2" type="ORF">D7U36_11815</name>
    <name evidence="3" type="ORF">PROPAUS_2051</name>
</gene>
<keyword evidence="2" id="KW-0378">Hydrolase</keyword>
<dbReference type="InterPro" id="IPR006357">
    <property type="entry name" value="HAD-SF_hydro_IIA"/>
</dbReference>